<dbReference type="HOGENOM" id="CLU_1834219_0_0_11"/>
<dbReference type="EMBL" id="CP001738">
    <property type="protein sequence ID" value="ACY95664.1"/>
    <property type="molecule type" value="Genomic_DNA"/>
</dbReference>
<reference evidence="1 2" key="1">
    <citation type="journal article" date="2011" name="Stand. Genomic Sci.">
        <title>Complete genome sequence of Thermomonospora curvata type strain (B9).</title>
        <authorList>
            <person name="Chertkov O."/>
            <person name="Sikorski J."/>
            <person name="Nolan M."/>
            <person name="Lapidus A."/>
            <person name="Lucas S."/>
            <person name="Del Rio T.G."/>
            <person name="Tice H."/>
            <person name="Cheng J.F."/>
            <person name="Goodwin L."/>
            <person name="Pitluck S."/>
            <person name="Liolios K."/>
            <person name="Ivanova N."/>
            <person name="Mavromatis K."/>
            <person name="Mikhailova N."/>
            <person name="Ovchinnikova G."/>
            <person name="Pati A."/>
            <person name="Chen A."/>
            <person name="Palaniappan K."/>
            <person name="Djao O.D."/>
            <person name="Land M."/>
            <person name="Hauser L."/>
            <person name="Chang Y.J."/>
            <person name="Jeffries C.D."/>
            <person name="Brettin T."/>
            <person name="Han C."/>
            <person name="Detter J.C."/>
            <person name="Rohde M."/>
            <person name="Goker M."/>
            <person name="Woyke T."/>
            <person name="Bristow J."/>
            <person name="Eisen J.A."/>
            <person name="Markowitz V."/>
            <person name="Hugenholtz P."/>
            <person name="Klenk H.P."/>
            <person name="Kyrpides N.C."/>
        </authorList>
    </citation>
    <scope>NUCLEOTIDE SEQUENCE [LARGE SCALE GENOMIC DNA]</scope>
    <source>
        <strain evidence="2">ATCC 19995 / DSM 43183 / JCM 3096 / KCTC 9072 / NBRC 15933 / NCIMB 10081 / Henssen B9</strain>
    </source>
</reference>
<dbReference type="Proteomes" id="UP000001918">
    <property type="component" value="Chromosome"/>
</dbReference>
<protein>
    <submittedName>
        <fullName evidence="1">Uncharacterized protein</fullName>
    </submittedName>
</protein>
<dbReference type="RefSeq" id="WP_012850448.1">
    <property type="nucleotide sequence ID" value="NC_013510.1"/>
</dbReference>
<sequence length="140" mass="15063">MSPLISVRRRPQVEVDASPLRRMQEAARQGAVTAAVRLGPAMRHSREFAAERLLEARGWSAPRLERAAGYVERDLAPRLSAMLADTAHRLEPPKPANRARNAALVMLGMIAAAGAAGALASRRSAAHTLGERMPEPTTTP</sequence>
<dbReference type="AlphaFoldDB" id="D1ADF4"/>
<dbReference type="OrthoDB" id="3430394at2"/>
<accession>D1ADF4</accession>
<keyword evidence="2" id="KW-1185">Reference proteome</keyword>
<gene>
    <name evidence="1" type="ordered locus">Tcur_0056</name>
</gene>
<name>D1ADF4_THECD</name>
<dbReference type="KEGG" id="tcu:Tcur_0056"/>
<organism evidence="1 2">
    <name type="scientific">Thermomonospora curvata (strain ATCC 19995 / DSM 43183 / JCM 3096 / KCTC 9072 / NBRC 15933 / NCIMB 10081 / Henssen B9)</name>
    <dbReference type="NCBI Taxonomy" id="471852"/>
    <lineage>
        <taxon>Bacteria</taxon>
        <taxon>Bacillati</taxon>
        <taxon>Actinomycetota</taxon>
        <taxon>Actinomycetes</taxon>
        <taxon>Streptosporangiales</taxon>
        <taxon>Thermomonosporaceae</taxon>
        <taxon>Thermomonospora</taxon>
    </lineage>
</organism>
<evidence type="ECO:0000313" key="2">
    <source>
        <dbReference type="Proteomes" id="UP000001918"/>
    </source>
</evidence>
<proteinExistence type="predicted"/>
<evidence type="ECO:0000313" key="1">
    <source>
        <dbReference type="EMBL" id="ACY95664.1"/>
    </source>
</evidence>
<dbReference type="eggNOG" id="ENOG50349IP">
    <property type="taxonomic scope" value="Bacteria"/>
</dbReference>